<dbReference type="AlphaFoldDB" id="A0A2S1SF93"/>
<feature type="transmembrane region" description="Helical" evidence="1">
    <location>
        <begin position="39"/>
        <end position="57"/>
    </location>
</feature>
<gene>
    <name evidence="2" type="ORF">HYN49_03620</name>
</gene>
<keyword evidence="1" id="KW-1133">Transmembrane helix</keyword>
<feature type="transmembrane region" description="Helical" evidence="1">
    <location>
        <begin position="69"/>
        <end position="91"/>
    </location>
</feature>
<evidence type="ECO:0000313" key="2">
    <source>
        <dbReference type="EMBL" id="AWI25055.1"/>
    </source>
</evidence>
<accession>A0A2S1SF93</accession>
<organism evidence="2 3">
    <name type="scientific">Flavobacterium pallidum</name>
    <dbReference type="NCBI Taxonomy" id="2172098"/>
    <lineage>
        <taxon>Bacteria</taxon>
        <taxon>Pseudomonadati</taxon>
        <taxon>Bacteroidota</taxon>
        <taxon>Flavobacteriia</taxon>
        <taxon>Flavobacteriales</taxon>
        <taxon>Flavobacteriaceae</taxon>
        <taxon>Flavobacterium</taxon>
    </lineage>
</organism>
<keyword evidence="1" id="KW-0812">Transmembrane</keyword>
<evidence type="ECO:0000256" key="1">
    <source>
        <dbReference type="SAM" id="Phobius"/>
    </source>
</evidence>
<name>A0A2S1SF93_9FLAO</name>
<dbReference type="EMBL" id="CP029187">
    <property type="protein sequence ID" value="AWI25055.1"/>
    <property type="molecule type" value="Genomic_DNA"/>
</dbReference>
<keyword evidence="3" id="KW-1185">Reference proteome</keyword>
<reference evidence="2 3" key="1">
    <citation type="submission" date="2018-05" db="EMBL/GenBank/DDBJ databases">
        <title>Genome sequencing of Flavobacterium sp. HYN0049.</title>
        <authorList>
            <person name="Yi H."/>
            <person name="Baek C."/>
        </authorList>
    </citation>
    <scope>NUCLEOTIDE SEQUENCE [LARGE SCALE GENOMIC DNA]</scope>
    <source>
        <strain evidence="2 3">HYN0049</strain>
    </source>
</reference>
<evidence type="ECO:0000313" key="3">
    <source>
        <dbReference type="Proteomes" id="UP000244937"/>
    </source>
</evidence>
<dbReference type="Proteomes" id="UP000244937">
    <property type="component" value="Chromosome"/>
</dbReference>
<proteinExistence type="predicted"/>
<protein>
    <submittedName>
        <fullName evidence="2">Uncharacterized protein</fullName>
    </submittedName>
</protein>
<dbReference type="KEGG" id="fpal:HYN49_03620"/>
<sequence>MLLGITLILYIKIIAAAIRNRNKAKPEKKWLFEDIINRYGSISAFLFFPLQAVSRMYDSTVFQSNTALWIAASSLVVYSLLVYVVVVLIPLKAKHYLTEMYPEYSVAKV</sequence>
<keyword evidence="1" id="KW-0472">Membrane</keyword>